<dbReference type="GO" id="GO:0046872">
    <property type="term" value="F:metal ion binding"/>
    <property type="evidence" value="ECO:0007669"/>
    <property type="project" value="UniProtKB-KW"/>
</dbReference>
<comment type="catalytic activity">
    <reaction evidence="10">
        <text>isopentenyl diphosphate = dimethylallyl diphosphate</text>
        <dbReference type="Rhea" id="RHEA:23284"/>
        <dbReference type="ChEBI" id="CHEBI:57623"/>
        <dbReference type="ChEBI" id="CHEBI:128769"/>
        <dbReference type="EC" id="5.3.3.2"/>
    </reaction>
</comment>
<dbReference type="NCBIfam" id="TIGR02150">
    <property type="entry name" value="IPP_isom_1"/>
    <property type="match status" value="1"/>
</dbReference>
<dbReference type="EC" id="5.3.3.2" evidence="3 10"/>
<comment type="function">
    <text evidence="10">Catalyzes the 1,3-allylic rearrangement of the homoallylic substrate isopentenyl (IPP) to its highly electrophilic allylic isomer, dimethylallyl diphosphate (DMAPP).</text>
</comment>
<evidence type="ECO:0000256" key="5">
    <source>
        <dbReference type="ARBA" id="ARBA00022723"/>
    </source>
</evidence>
<evidence type="ECO:0000256" key="1">
    <source>
        <dbReference type="ARBA" id="ARBA00004826"/>
    </source>
</evidence>
<dbReference type="GO" id="GO:0050992">
    <property type="term" value="P:dimethylallyl diphosphate biosynthetic process"/>
    <property type="evidence" value="ECO:0007669"/>
    <property type="project" value="UniProtKB-UniRule"/>
</dbReference>
<dbReference type="HAMAP" id="MF_00202">
    <property type="entry name" value="Idi"/>
    <property type="match status" value="1"/>
</dbReference>
<dbReference type="PIRSF" id="PIRSF018427">
    <property type="entry name" value="Isopntndiph_ism"/>
    <property type="match status" value="1"/>
</dbReference>
<dbReference type="InterPro" id="IPR015797">
    <property type="entry name" value="NUDIX_hydrolase-like_dom_sf"/>
</dbReference>
<evidence type="ECO:0000256" key="9">
    <source>
        <dbReference type="ARBA" id="ARBA00023235"/>
    </source>
</evidence>
<sequence>MLATNDVSGTDAPEPGRDLLELVDTTGRTVGVLDKLAAHTIPGHLHRAFSVFLFDDEGRLLLQRRALGKYHSPGVWSNTCCGHPFPGEAPDAAAARRIREELGMTPVGLAAAGTVLYELPDPKSGLIEREYNHVFVGRFRDEPRPDPAEVAEWTLVAPGELRDMRDRLEFSVWFPAVIGRVAETGRVADLHLDAWR</sequence>
<dbReference type="GO" id="GO:0004452">
    <property type="term" value="F:isopentenyl-diphosphate delta-isomerase activity"/>
    <property type="evidence" value="ECO:0007669"/>
    <property type="project" value="UniProtKB-UniRule"/>
</dbReference>
<dbReference type="UniPathway" id="UPA00059">
    <property type="reaction ID" value="UER00104"/>
</dbReference>
<evidence type="ECO:0000256" key="3">
    <source>
        <dbReference type="ARBA" id="ARBA00012057"/>
    </source>
</evidence>
<reference evidence="13 14" key="1">
    <citation type="submission" date="2018-03" db="EMBL/GenBank/DDBJ databases">
        <title>Genomic Encyclopedia of Archaeal and Bacterial Type Strains, Phase II (KMG-II): from individual species to whole genera.</title>
        <authorList>
            <person name="Goeker M."/>
        </authorList>
    </citation>
    <scope>NUCLEOTIDE SEQUENCE [LARGE SCALE GENOMIC DNA]</scope>
    <source>
        <strain evidence="13 14">DSM 45348</strain>
    </source>
</reference>
<evidence type="ECO:0000256" key="8">
    <source>
        <dbReference type="ARBA" id="ARBA00023229"/>
    </source>
</evidence>
<keyword evidence="8 10" id="KW-0414">Isoprene biosynthesis</keyword>
<comment type="caution">
    <text evidence="13">The sequence shown here is derived from an EMBL/GenBank/DDBJ whole genome shotgun (WGS) entry which is preliminary data.</text>
</comment>
<dbReference type="SUPFAM" id="SSF55811">
    <property type="entry name" value="Nudix"/>
    <property type="match status" value="1"/>
</dbReference>
<dbReference type="RefSeq" id="WP_106131309.1">
    <property type="nucleotide sequence ID" value="NZ_PVZG01000040.1"/>
</dbReference>
<dbReference type="GO" id="GO:0005737">
    <property type="term" value="C:cytoplasm"/>
    <property type="evidence" value="ECO:0007669"/>
    <property type="project" value="UniProtKB-SubCell"/>
</dbReference>
<organism evidence="13 14">
    <name type="scientific">Pseudosporangium ferrugineum</name>
    <dbReference type="NCBI Taxonomy" id="439699"/>
    <lineage>
        <taxon>Bacteria</taxon>
        <taxon>Bacillati</taxon>
        <taxon>Actinomycetota</taxon>
        <taxon>Actinomycetes</taxon>
        <taxon>Micromonosporales</taxon>
        <taxon>Micromonosporaceae</taxon>
        <taxon>Pseudosporangium</taxon>
    </lineage>
</organism>
<feature type="binding site" evidence="10">
    <location>
        <position position="101"/>
    </location>
    <ligand>
        <name>Mg(2+)</name>
        <dbReference type="ChEBI" id="CHEBI:18420"/>
    </ligand>
</feature>
<dbReference type="Proteomes" id="UP000239209">
    <property type="component" value="Unassembled WGS sequence"/>
</dbReference>
<evidence type="ECO:0000256" key="7">
    <source>
        <dbReference type="ARBA" id="ARBA00023211"/>
    </source>
</evidence>
<dbReference type="PANTHER" id="PTHR10885">
    <property type="entry name" value="ISOPENTENYL-DIPHOSPHATE DELTA-ISOMERASE"/>
    <property type="match status" value="1"/>
</dbReference>
<keyword evidence="5 10" id="KW-0479">Metal-binding</keyword>
<keyword evidence="6 10" id="KW-0460">Magnesium</keyword>
<dbReference type="PROSITE" id="PS51462">
    <property type="entry name" value="NUDIX"/>
    <property type="match status" value="1"/>
</dbReference>
<keyword evidence="9 10" id="KW-0413">Isomerase</keyword>
<comment type="cofactor">
    <cofactor evidence="10">
        <name>Mg(2+)</name>
        <dbReference type="ChEBI" id="CHEBI:18420"/>
    </cofactor>
    <text evidence="10">Binds 1 Mg(2+) ion per subunit. The magnesium ion binds only when substrate is bound.</text>
</comment>
<dbReference type="InterPro" id="IPR011876">
    <property type="entry name" value="IsopentenylPP_isomerase_typ1"/>
</dbReference>
<comment type="pathway">
    <text evidence="1 10">Isoprenoid biosynthesis; dimethylallyl diphosphate biosynthesis; dimethylallyl diphosphate from isopentenyl diphosphate: step 1/1.</text>
</comment>
<evidence type="ECO:0000256" key="11">
    <source>
        <dbReference type="PIRSR" id="PIRSR018427-1"/>
    </source>
</evidence>
<dbReference type="NCBIfam" id="NF002995">
    <property type="entry name" value="PRK03759.1"/>
    <property type="match status" value="1"/>
</dbReference>
<dbReference type="CDD" id="cd02885">
    <property type="entry name" value="NUDIX_IPP_Isomerase"/>
    <property type="match status" value="1"/>
</dbReference>
<feature type="binding site" evidence="10">
    <location>
        <position position="128"/>
    </location>
    <ligand>
        <name>Mn(2+)</name>
        <dbReference type="ChEBI" id="CHEBI:29035"/>
    </ligand>
</feature>
<keyword evidence="14" id="KW-1185">Reference proteome</keyword>
<feature type="domain" description="Nudix hydrolase" evidence="12">
    <location>
        <begin position="44"/>
        <end position="181"/>
    </location>
</feature>
<accession>A0A2T0RCU0</accession>
<evidence type="ECO:0000256" key="10">
    <source>
        <dbReference type="HAMAP-Rule" id="MF_00202"/>
    </source>
</evidence>
<dbReference type="PANTHER" id="PTHR10885:SF0">
    <property type="entry name" value="ISOPENTENYL-DIPHOSPHATE DELTA-ISOMERASE"/>
    <property type="match status" value="1"/>
</dbReference>
<keyword evidence="4 10" id="KW-0963">Cytoplasm</keyword>
<protein>
    <recommendedName>
        <fullName evidence="3 10">Isopentenyl-diphosphate Delta-isomerase</fullName>
        <shortName evidence="10">IPP isomerase</shortName>
        <ecNumber evidence="3 10">5.3.3.2</ecNumber>
    </recommendedName>
    <alternativeName>
        <fullName evidence="10">IPP:DMAPP isomerase</fullName>
    </alternativeName>
    <alternativeName>
        <fullName evidence="10">Isopentenyl pyrophosphate isomerase</fullName>
    </alternativeName>
</protein>
<feature type="binding site" evidence="10">
    <location>
        <position position="39"/>
    </location>
    <ligand>
        <name>Mn(2+)</name>
        <dbReference type="ChEBI" id="CHEBI:29035"/>
    </ligand>
</feature>
<evidence type="ECO:0000256" key="2">
    <source>
        <dbReference type="ARBA" id="ARBA00007579"/>
    </source>
</evidence>
<dbReference type="Gene3D" id="3.90.79.10">
    <property type="entry name" value="Nucleoside Triphosphate Pyrophosphohydrolase"/>
    <property type="match status" value="1"/>
</dbReference>
<evidence type="ECO:0000256" key="4">
    <source>
        <dbReference type="ARBA" id="ARBA00022490"/>
    </source>
</evidence>
<dbReference type="AlphaFoldDB" id="A0A2T0RCU0"/>
<evidence type="ECO:0000313" key="14">
    <source>
        <dbReference type="Proteomes" id="UP000239209"/>
    </source>
</evidence>
<evidence type="ECO:0000259" key="12">
    <source>
        <dbReference type="PROSITE" id="PS51462"/>
    </source>
</evidence>
<gene>
    <name evidence="10" type="primary">idi</name>
    <name evidence="13" type="ORF">CLV70_1404</name>
</gene>
<evidence type="ECO:0000256" key="6">
    <source>
        <dbReference type="ARBA" id="ARBA00022842"/>
    </source>
</evidence>
<name>A0A2T0RCU0_9ACTN</name>
<evidence type="ECO:0000313" key="13">
    <source>
        <dbReference type="EMBL" id="PRY18996.1"/>
    </source>
</evidence>
<feature type="binding site" evidence="10">
    <location>
        <position position="83"/>
    </location>
    <ligand>
        <name>Mn(2+)</name>
        <dbReference type="ChEBI" id="CHEBI:29035"/>
    </ligand>
</feature>
<comment type="cofactor">
    <cofactor evidence="10">
        <name>Mn(2+)</name>
        <dbReference type="ChEBI" id="CHEBI:29035"/>
    </cofactor>
    <text evidence="10">Binds 1 Mn(2+) ion per subunit.</text>
</comment>
<keyword evidence="7 10" id="KW-0464">Manganese</keyword>
<dbReference type="InterPro" id="IPR000086">
    <property type="entry name" value="NUDIX_hydrolase_dom"/>
</dbReference>
<feature type="active site" evidence="10 11">
    <location>
        <position position="130"/>
    </location>
</feature>
<comment type="subcellular location">
    <subcellularLocation>
        <location evidence="10">Cytoplasm</location>
    </subcellularLocation>
</comment>
<feature type="active site" evidence="10 11">
    <location>
        <position position="81"/>
    </location>
</feature>
<dbReference type="Pfam" id="PF00293">
    <property type="entry name" value="NUDIX"/>
    <property type="match status" value="1"/>
</dbReference>
<feature type="binding site" evidence="10">
    <location>
        <position position="46"/>
    </location>
    <ligand>
        <name>Mn(2+)</name>
        <dbReference type="ChEBI" id="CHEBI:29035"/>
    </ligand>
</feature>
<feature type="binding site" evidence="10">
    <location>
        <position position="130"/>
    </location>
    <ligand>
        <name>Mn(2+)</name>
        <dbReference type="ChEBI" id="CHEBI:29035"/>
    </ligand>
</feature>
<comment type="similarity">
    <text evidence="2 10">Belongs to the IPP isomerase type 1 family.</text>
</comment>
<dbReference type="InterPro" id="IPR056375">
    <property type="entry name" value="Idi_bact"/>
</dbReference>
<proteinExistence type="inferred from homology"/>
<dbReference type="EMBL" id="PVZG01000040">
    <property type="protein sequence ID" value="PRY18996.1"/>
    <property type="molecule type" value="Genomic_DNA"/>
</dbReference>
<dbReference type="GO" id="GO:0009240">
    <property type="term" value="P:isopentenyl diphosphate biosynthetic process"/>
    <property type="evidence" value="ECO:0007669"/>
    <property type="project" value="TreeGrafter"/>
</dbReference>
<dbReference type="OrthoDB" id="9809458at2"/>